<evidence type="ECO:0000313" key="2">
    <source>
        <dbReference type="EMBL" id="MDI3320657.1"/>
    </source>
</evidence>
<dbReference type="Proteomes" id="UP001226434">
    <property type="component" value="Unassembled WGS sequence"/>
</dbReference>
<evidence type="ECO:0000256" key="1">
    <source>
        <dbReference type="SAM" id="Phobius"/>
    </source>
</evidence>
<evidence type="ECO:0000313" key="3">
    <source>
        <dbReference type="Proteomes" id="UP001226434"/>
    </source>
</evidence>
<dbReference type="RefSeq" id="WP_282334753.1">
    <property type="nucleotide sequence ID" value="NZ_JASBRG010000007.1"/>
</dbReference>
<keyword evidence="1" id="KW-0812">Transmembrane</keyword>
<gene>
    <name evidence="2" type="ORF">QJ048_12775</name>
</gene>
<keyword evidence="3" id="KW-1185">Reference proteome</keyword>
<organism evidence="2 3">
    <name type="scientific">Pinibacter soli</name>
    <dbReference type="NCBI Taxonomy" id="3044211"/>
    <lineage>
        <taxon>Bacteria</taxon>
        <taxon>Pseudomonadati</taxon>
        <taxon>Bacteroidota</taxon>
        <taxon>Chitinophagia</taxon>
        <taxon>Chitinophagales</taxon>
        <taxon>Chitinophagaceae</taxon>
        <taxon>Pinibacter</taxon>
    </lineage>
</organism>
<reference evidence="2 3" key="1">
    <citation type="submission" date="2023-05" db="EMBL/GenBank/DDBJ databases">
        <title>Genome sequence of Pinibacter sp. MAH-24.</title>
        <authorList>
            <person name="Huq M.A."/>
        </authorList>
    </citation>
    <scope>NUCLEOTIDE SEQUENCE [LARGE SCALE GENOMIC DNA]</scope>
    <source>
        <strain evidence="2 3">MAH-24</strain>
    </source>
</reference>
<accession>A0ABT6RFL8</accession>
<name>A0ABT6RFL8_9BACT</name>
<comment type="caution">
    <text evidence="2">The sequence shown here is derived from an EMBL/GenBank/DDBJ whole genome shotgun (WGS) entry which is preliminary data.</text>
</comment>
<proteinExistence type="predicted"/>
<keyword evidence="1" id="KW-1133">Transmembrane helix</keyword>
<protein>
    <submittedName>
        <fullName evidence="2">Uncharacterized protein</fullName>
    </submittedName>
</protein>
<keyword evidence="1" id="KW-0472">Membrane</keyword>
<feature type="transmembrane region" description="Helical" evidence="1">
    <location>
        <begin position="12"/>
        <end position="31"/>
    </location>
</feature>
<dbReference type="EMBL" id="JASBRG010000007">
    <property type="protein sequence ID" value="MDI3320657.1"/>
    <property type="molecule type" value="Genomic_DNA"/>
</dbReference>
<sequence>MTLKENLERAKWPITFFLVAILMTTLWQHFIGVPQSRRQYIAFYKKDIRNGTLNYVYASNGGTRIKIDGVNEVFTFYPDYADYNLSFASIAEVGDIVIKPSRTDTIILVHHRKEYRFTFEKLVPGYQIPE</sequence>